<evidence type="ECO:0000256" key="13">
    <source>
        <dbReference type="ARBA" id="ARBA00022909"/>
    </source>
</evidence>
<organism evidence="24 25">
    <name type="scientific">Nibrella viscosa</name>
    <dbReference type="NCBI Taxonomy" id="1084524"/>
    <lineage>
        <taxon>Bacteria</taxon>
        <taxon>Pseudomonadati</taxon>
        <taxon>Bacteroidota</taxon>
        <taxon>Cytophagia</taxon>
        <taxon>Cytophagales</taxon>
        <taxon>Spirosomataceae</taxon>
        <taxon>Nibrella</taxon>
    </lineage>
</organism>
<dbReference type="Gene3D" id="3.40.1190.10">
    <property type="entry name" value="Mur-like, catalytic domain"/>
    <property type="match status" value="1"/>
</dbReference>
<keyword evidence="12" id="KW-0460">Magnesium</keyword>
<evidence type="ECO:0000313" key="25">
    <source>
        <dbReference type="Proteomes" id="UP001500936"/>
    </source>
</evidence>
<gene>
    <name evidence="24" type="ORF">GCM10023187_33590</name>
</gene>
<dbReference type="InterPro" id="IPR018109">
    <property type="entry name" value="Folylpolyglutamate_synth_CS"/>
</dbReference>
<dbReference type="PIRSF" id="PIRSF001563">
    <property type="entry name" value="Folylpolyglu_synth"/>
    <property type="match status" value="1"/>
</dbReference>
<sequence length="432" mass="47338">MQYQEALAYLYDKLPVFHRIGAKAIKPGLANIEKLCAALEQPHTRFKTIHVAGTNGKGSTSHMLAAIYQAAGYRVGLYTSPHLKSFTERIRINGQPIPDEEVAQFVTTFQALIEAVNPSFFEVTVAMAFDYFARKEVDLAIIEVGLGGRLDSTNILQPLLSVITNIGWDHMDLLGDTLDKIATEKAGIIKPQIPVIIGERQPETTAVFLKKAEEEQAPIYFAQDSFLCIDKGILTGKRQVEVLYQSLNSESLIALMLTIDLLGQYQLLNLPAVLQSVFLLQQFPVSTEQLQNGLASVTRLTGLKGRWQVLRKNPYVVADTAHNKPGFESLLAMIPTIQHRQLHLVIGFVQDKDVESVLALLPTSAKYYLCQANTPRALAVHDLFIKAVAAGLQGQVYPDVNAALASAVAEASAEDLVVVTGSTYVVAELQAL</sequence>
<keyword evidence="10 21" id="KW-0547">Nucleotide-binding</keyword>
<keyword evidence="11 21" id="KW-0067">ATP-binding</keyword>
<accession>A0ABP8KL14</accession>
<dbReference type="Pfam" id="PF02875">
    <property type="entry name" value="Mur_ligase_C"/>
    <property type="match status" value="1"/>
</dbReference>
<comment type="catalytic activity">
    <reaction evidence="18">
        <text>10-formyltetrahydrofolyl-(gamma-L-Glu)(n) + L-glutamate + ATP = 10-formyltetrahydrofolyl-(gamma-L-Glu)(n+1) + ADP + phosphate + H(+)</text>
        <dbReference type="Rhea" id="RHEA:51904"/>
        <dbReference type="Rhea" id="RHEA-COMP:13088"/>
        <dbReference type="Rhea" id="RHEA-COMP:14300"/>
        <dbReference type="ChEBI" id="CHEBI:15378"/>
        <dbReference type="ChEBI" id="CHEBI:29985"/>
        <dbReference type="ChEBI" id="CHEBI:30616"/>
        <dbReference type="ChEBI" id="CHEBI:43474"/>
        <dbReference type="ChEBI" id="CHEBI:134413"/>
        <dbReference type="ChEBI" id="CHEBI:456216"/>
        <dbReference type="EC" id="6.3.2.17"/>
    </reaction>
</comment>
<keyword evidence="8 21" id="KW-0436">Ligase</keyword>
<evidence type="ECO:0000256" key="21">
    <source>
        <dbReference type="PIRNR" id="PIRNR001563"/>
    </source>
</evidence>
<evidence type="ECO:0000256" key="9">
    <source>
        <dbReference type="ARBA" id="ARBA00022723"/>
    </source>
</evidence>
<comment type="pathway">
    <text evidence="2">Cofactor biosynthesis; tetrahydrofolate biosynthesis; 7,8-dihydrofolate from 2-amino-4-hydroxy-6-hydroxymethyl-7,8-dihydropteridine diphosphate and 4-aminobenzoate: step 2/2.</text>
</comment>
<dbReference type="PROSITE" id="PS01012">
    <property type="entry name" value="FOLYLPOLYGLU_SYNT_2"/>
    <property type="match status" value="1"/>
</dbReference>
<evidence type="ECO:0000256" key="1">
    <source>
        <dbReference type="ARBA" id="ARBA00002714"/>
    </source>
</evidence>
<feature type="domain" description="Mur ligase central" evidence="23">
    <location>
        <begin position="51"/>
        <end position="274"/>
    </location>
</feature>
<evidence type="ECO:0000256" key="10">
    <source>
        <dbReference type="ARBA" id="ARBA00022741"/>
    </source>
</evidence>
<comment type="similarity">
    <text evidence="4 21">Belongs to the folylpolyglutamate synthase family.</text>
</comment>
<evidence type="ECO:0000259" key="23">
    <source>
        <dbReference type="Pfam" id="PF08245"/>
    </source>
</evidence>
<evidence type="ECO:0000256" key="20">
    <source>
        <dbReference type="ARBA" id="ARBA00049161"/>
    </source>
</evidence>
<dbReference type="NCBIfam" id="TIGR01499">
    <property type="entry name" value="folC"/>
    <property type="match status" value="1"/>
</dbReference>
<evidence type="ECO:0000256" key="8">
    <source>
        <dbReference type="ARBA" id="ARBA00022598"/>
    </source>
</evidence>
<dbReference type="InterPro" id="IPR004101">
    <property type="entry name" value="Mur_ligase_C"/>
</dbReference>
<reference evidence="25" key="1">
    <citation type="journal article" date="2019" name="Int. J. Syst. Evol. Microbiol.">
        <title>The Global Catalogue of Microorganisms (GCM) 10K type strain sequencing project: providing services to taxonomists for standard genome sequencing and annotation.</title>
        <authorList>
            <consortium name="The Broad Institute Genomics Platform"/>
            <consortium name="The Broad Institute Genome Sequencing Center for Infectious Disease"/>
            <person name="Wu L."/>
            <person name="Ma J."/>
        </authorList>
    </citation>
    <scope>NUCLEOTIDE SEQUENCE [LARGE SCALE GENOMIC DNA]</scope>
    <source>
        <strain evidence="25">JCM 17925</strain>
    </source>
</reference>
<proteinExistence type="inferred from homology"/>
<dbReference type="EMBL" id="BAABHB010000006">
    <property type="protein sequence ID" value="GAA4409810.1"/>
    <property type="molecule type" value="Genomic_DNA"/>
</dbReference>
<evidence type="ECO:0000256" key="17">
    <source>
        <dbReference type="ARBA" id="ARBA00047493"/>
    </source>
</evidence>
<evidence type="ECO:0000256" key="2">
    <source>
        <dbReference type="ARBA" id="ARBA00004799"/>
    </source>
</evidence>
<dbReference type="InterPro" id="IPR036615">
    <property type="entry name" value="Mur_ligase_C_dom_sf"/>
</dbReference>
<feature type="domain" description="Mur ligase C-terminal" evidence="22">
    <location>
        <begin position="305"/>
        <end position="422"/>
    </location>
</feature>
<evidence type="ECO:0000256" key="14">
    <source>
        <dbReference type="ARBA" id="ARBA00030048"/>
    </source>
</evidence>
<keyword evidence="9" id="KW-0479">Metal-binding</keyword>
<dbReference type="Proteomes" id="UP001500936">
    <property type="component" value="Unassembled WGS sequence"/>
</dbReference>
<dbReference type="PANTHER" id="PTHR11136">
    <property type="entry name" value="FOLYLPOLYGLUTAMATE SYNTHASE-RELATED"/>
    <property type="match status" value="1"/>
</dbReference>
<evidence type="ECO:0000259" key="22">
    <source>
        <dbReference type="Pfam" id="PF02875"/>
    </source>
</evidence>
<evidence type="ECO:0000313" key="24">
    <source>
        <dbReference type="EMBL" id="GAA4409810.1"/>
    </source>
</evidence>
<dbReference type="InterPro" id="IPR036565">
    <property type="entry name" value="Mur-like_cat_sf"/>
</dbReference>
<dbReference type="InterPro" id="IPR013221">
    <property type="entry name" value="Mur_ligase_cen"/>
</dbReference>
<keyword evidence="13" id="KW-0289">Folate biosynthesis</keyword>
<dbReference type="RefSeq" id="WP_345269008.1">
    <property type="nucleotide sequence ID" value="NZ_BAABHB010000006.1"/>
</dbReference>
<dbReference type="EC" id="6.3.2.12" evidence="5"/>
<dbReference type="SUPFAM" id="SSF53244">
    <property type="entry name" value="MurD-like peptide ligases, peptide-binding domain"/>
    <property type="match status" value="1"/>
</dbReference>
<comment type="catalytic activity">
    <reaction evidence="20">
        <text>7,8-dihydropteroate + L-glutamate + ATP = 7,8-dihydrofolate + ADP + phosphate + H(+)</text>
        <dbReference type="Rhea" id="RHEA:23584"/>
        <dbReference type="ChEBI" id="CHEBI:15378"/>
        <dbReference type="ChEBI" id="CHEBI:17839"/>
        <dbReference type="ChEBI" id="CHEBI:29985"/>
        <dbReference type="ChEBI" id="CHEBI:30616"/>
        <dbReference type="ChEBI" id="CHEBI:43474"/>
        <dbReference type="ChEBI" id="CHEBI:57451"/>
        <dbReference type="ChEBI" id="CHEBI:456216"/>
        <dbReference type="EC" id="6.3.2.12"/>
    </reaction>
</comment>
<evidence type="ECO:0000256" key="5">
    <source>
        <dbReference type="ARBA" id="ARBA00013023"/>
    </source>
</evidence>
<comment type="catalytic activity">
    <reaction evidence="19">
        <text>(6R)-5,10-methylenetetrahydrofolyl-(gamma-L-Glu)(n) + L-glutamate + ATP = (6R)-5,10-methylenetetrahydrofolyl-(gamma-L-Glu)(n+1) + ADP + phosphate + H(+)</text>
        <dbReference type="Rhea" id="RHEA:51912"/>
        <dbReference type="Rhea" id="RHEA-COMP:13257"/>
        <dbReference type="Rhea" id="RHEA-COMP:13258"/>
        <dbReference type="ChEBI" id="CHEBI:15378"/>
        <dbReference type="ChEBI" id="CHEBI:29985"/>
        <dbReference type="ChEBI" id="CHEBI:30616"/>
        <dbReference type="ChEBI" id="CHEBI:43474"/>
        <dbReference type="ChEBI" id="CHEBI:136572"/>
        <dbReference type="ChEBI" id="CHEBI:456216"/>
        <dbReference type="EC" id="6.3.2.17"/>
    </reaction>
</comment>
<comment type="caution">
    <text evidence="24">The sequence shown here is derived from an EMBL/GenBank/DDBJ whole genome shotgun (WGS) entry which is preliminary data.</text>
</comment>
<evidence type="ECO:0000256" key="15">
    <source>
        <dbReference type="ARBA" id="ARBA00030592"/>
    </source>
</evidence>
<dbReference type="SUPFAM" id="SSF53623">
    <property type="entry name" value="MurD-like peptide ligases, catalytic domain"/>
    <property type="match status" value="1"/>
</dbReference>
<evidence type="ECO:0000256" key="4">
    <source>
        <dbReference type="ARBA" id="ARBA00008276"/>
    </source>
</evidence>
<name>A0ABP8KL14_9BACT</name>
<comment type="pathway">
    <text evidence="3">Cofactor biosynthesis; tetrahydrofolylpolyglutamate biosynthesis.</text>
</comment>
<evidence type="ECO:0000256" key="16">
    <source>
        <dbReference type="ARBA" id="ARBA00032510"/>
    </source>
</evidence>
<evidence type="ECO:0000256" key="19">
    <source>
        <dbReference type="ARBA" id="ARBA00049035"/>
    </source>
</evidence>
<comment type="function">
    <text evidence="1">Functions in two distinct reactions of the de novo folate biosynthetic pathway. Catalyzes the addition of a glutamate residue to dihydropteroate (7,8-dihydropteroate or H2Pte) to form dihydrofolate (7,8-dihydrofolate monoglutamate or H2Pte-Glu). Also catalyzes successive additions of L-glutamate to tetrahydrofolate or 10-formyltetrahydrofolate or 5,10-methylenetetrahydrofolate, leading to folylpolyglutamate derivatives.</text>
</comment>
<evidence type="ECO:0000256" key="11">
    <source>
        <dbReference type="ARBA" id="ARBA00022840"/>
    </source>
</evidence>
<protein>
    <recommendedName>
        <fullName evidence="7">Dihydrofolate synthase/folylpolyglutamate synthase</fullName>
        <ecNumber evidence="5">6.3.2.12</ecNumber>
        <ecNumber evidence="6">6.3.2.17</ecNumber>
    </recommendedName>
    <alternativeName>
        <fullName evidence="16">Folylpoly-gamma-glutamate synthetase-dihydrofolate synthetase</fullName>
    </alternativeName>
    <alternativeName>
        <fullName evidence="14">Folylpolyglutamate synthetase</fullName>
    </alternativeName>
    <alternativeName>
        <fullName evidence="15">Tetrahydrofolylpolyglutamate synthase</fullName>
    </alternativeName>
</protein>
<evidence type="ECO:0000256" key="6">
    <source>
        <dbReference type="ARBA" id="ARBA00013025"/>
    </source>
</evidence>
<comment type="catalytic activity">
    <reaction evidence="17">
        <text>(6S)-5,6,7,8-tetrahydrofolyl-(gamma-L-Glu)(n) + L-glutamate + ATP = (6S)-5,6,7,8-tetrahydrofolyl-(gamma-L-Glu)(n+1) + ADP + phosphate + H(+)</text>
        <dbReference type="Rhea" id="RHEA:10580"/>
        <dbReference type="Rhea" id="RHEA-COMP:14738"/>
        <dbReference type="Rhea" id="RHEA-COMP:14740"/>
        <dbReference type="ChEBI" id="CHEBI:15378"/>
        <dbReference type="ChEBI" id="CHEBI:29985"/>
        <dbReference type="ChEBI" id="CHEBI:30616"/>
        <dbReference type="ChEBI" id="CHEBI:43474"/>
        <dbReference type="ChEBI" id="CHEBI:141005"/>
        <dbReference type="ChEBI" id="CHEBI:456216"/>
        <dbReference type="EC" id="6.3.2.17"/>
    </reaction>
</comment>
<keyword evidence="25" id="KW-1185">Reference proteome</keyword>
<evidence type="ECO:0000256" key="12">
    <source>
        <dbReference type="ARBA" id="ARBA00022842"/>
    </source>
</evidence>
<evidence type="ECO:0000256" key="3">
    <source>
        <dbReference type="ARBA" id="ARBA00005150"/>
    </source>
</evidence>
<dbReference type="Pfam" id="PF08245">
    <property type="entry name" value="Mur_ligase_M"/>
    <property type="match status" value="1"/>
</dbReference>
<dbReference type="Gene3D" id="3.90.190.20">
    <property type="entry name" value="Mur ligase, C-terminal domain"/>
    <property type="match status" value="1"/>
</dbReference>
<dbReference type="EC" id="6.3.2.17" evidence="6"/>
<dbReference type="InterPro" id="IPR001645">
    <property type="entry name" value="Folylpolyglutamate_synth"/>
</dbReference>
<evidence type="ECO:0000256" key="7">
    <source>
        <dbReference type="ARBA" id="ARBA00019357"/>
    </source>
</evidence>
<dbReference type="PANTHER" id="PTHR11136:SF0">
    <property type="entry name" value="DIHYDROFOLATE SYNTHETASE-RELATED"/>
    <property type="match status" value="1"/>
</dbReference>
<evidence type="ECO:0000256" key="18">
    <source>
        <dbReference type="ARBA" id="ARBA00047808"/>
    </source>
</evidence>